<dbReference type="Pfam" id="PF12833">
    <property type="entry name" value="HTH_18"/>
    <property type="match status" value="1"/>
</dbReference>
<dbReference type="PANTHER" id="PTHR47894">
    <property type="entry name" value="HTH-TYPE TRANSCRIPTIONAL REGULATOR GADX"/>
    <property type="match status" value="1"/>
</dbReference>
<dbReference type="EMBL" id="CP071060">
    <property type="protein sequence ID" value="QSI77323.1"/>
    <property type="molecule type" value="Genomic_DNA"/>
</dbReference>
<keyword evidence="3" id="KW-0804">Transcription</keyword>
<dbReference type="Proteomes" id="UP000663570">
    <property type="component" value="Chromosome"/>
</dbReference>
<dbReference type="PANTHER" id="PTHR47894:SF1">
    <property type="entry name" value="HTH-TYPE TRANSCRIPTIONAL REGULATOR VQSM"/>
    <property type="match status" value="1"/>
</dbReference>
<dbReference type="Gene3D" id="1.10.3210.10">
    <property type="entry name" value="Hypothetical protein af1432"/>
    <property type="match status" value="1"/>
</dbReference>
<feature type="domain" description="HTH araC/xylS-type" evidence="4">
    <location>
        <begin position="237"/>
        <end position="335"/>
    </location>
</feature>
<keyword evidence="2" id="KW-0238">DNA-binding</keyword>
<evidence type="ECO:0000256" key="2">
    <source>
        <dbReference type="ARBA" id="ARBA00023125"/>
    </source>
</evidence>
<dbReference type="InterPro" id="IPR018060">
    <property type="entry name" value="HTH_AraC"/>
</dbReference>
<evidence type="ECO:0000313" key="6">
    <source>
        <dbReference type="Proteomes" id="UP000663570"/>
    </source>
</evidence>
<proteinExistence type="predicted"/>
<dbReference type="Pfam" id="PF12625">
    <property type="entry name" value="Arabinose_bd"/>
    <property type="match status" value="1"/>
</dbReference>
<dbReference type="PROSITE" id="PS01124">
    <property type="entry name" value="HTH_ARAC_FAMILY_2"/>
    <property type="match status" value="1"/>
</dbReference>
<evidence type="ECO:0000259" key="4">
    <source>
        <dbReference type="PROSITE" id="PS01124"/>
    </source>
</evidence>
<dbReference type="InterPro" id="IPR009057">
    <property type="entry name" value="Homeodomain-like_sf"/>
</dbReference>
<keyword evidence="1" id="KW-0805">Transcription regulation</keyword>
<name>A0ABX7M9A2_9RHOO</name>
<keyword evidence="6" id="KW-1185">Reference proteome</keyword>
<protein>
    <submittedName>
        <fullName evidence="5">AraC family transcriptional regulator ligand-binding domain-containing protein</fullName>
    </submittedName>
</protein>
<organism evidence="5 6">
    <name type="scientific">Niveibacterium microcysteis</name>
    <dbReference type="NCBI Taxonomy" id="2811415"/>
    <lineage>
        <taxon>Bacteria</taxon>
        <taxon>Pseudomonadati</taxon>
        <taxon>Pseudomonadota</taxon>
        <taxon>Betaproteobacteria</taxon>
        <taxon>Rhodocyclales</taxon>
        <taxon>Rhodocyclaceae</taxon>
        <taxon>Niveibacterium</taxon>
    </lineage>
</organism>
<dbReference type="SMART" id="SM00342">
    <property type="entry name" value="HTH_ARAC"/>
    <property type="match status" value="1"/>
</dbReference>
<sequence length="574" mass="61619">MSENQEYVPQMRHFQALFTRYRDDTDRLAVLQSRFGLQRVAPSDTTPFPAESALQMSEWLHAAGDPHAFAWLAGQLDMGAGDGLVYYLRAHDTLQAALDELARLAPVLFPDGSFRWASDGHQLTMVLVPVLRPERLGRRQRYESILVWLVRVLDYICGVRLPVLHAEVMTEDAGDPATLAALLGVTPRMGATTFSLTYAADVLKLHLPGASEALRQTIRPMYERELTQMLEHTSAVRRVAGWLAALPDLGGAGLDSAAAALAMGASTLRRQLAAEGCRFSTLLAAHRARLALDAVLCTDEKAERLALRMGYADRSSFERGFCDRFGVRPAQVRRAAQELIGARRCGDWGAPQAWPRHSPKLDWLRQVLAEGGAGPALVCDAFAADPVLQLRLLGLCGEPVHGARESAVIDSDLLARMPRASVQQVVESSLPAEAPTAEALYAWRCGALAARAVGLLAPQLAPDDAAALRLAAFAHNLGRLAAPAAAGRAVDGIDATWLLLATWHVPPAILGWLRERHAPASAAGEALALAVAWAEAVLAGAETTARCAVESQIAARASAQVCAELAAIARSVVD</sequence>
<dbReference type="SUPFAM" id="SSF46689">
    <property type="entry name" value="Homeodomain-like"/>
    <property type="match status" value="1"/>
</dbReference>
<accession>A0ABX7M9A2</accession>
<reference evidence="5 6" key="1">
    <citation type="submission" date="2021-02" db="EMBL/GenBank/DDBJ databases">
        <title>Niveibacterium changnyeongensis HC41.</title>
        <authorList>
            <person name="Kang M."/>
        </authorList>
    </citation>
    <scope>NUCLEOTIDE SEQUENCE [LARGE SCALE GENOMIC DNA]</scope>
    <source>
        <strain evidence="5 6">HC41</strain>
    </source>
</reference>
<evidence type="ECO:0000256" key="1">
    <source>
        <dbReference type="ARBA" id="ARBA00023015"/>
    </source>
</evidence>
<evidence type="ECO:0000313" key="5">
    <source>
        <dbReference type="EMBL" id="QSI77323.1"/>
    </source>
</evidence>
<dbReference type="RefSeq" id="WP_206254805.1">
    <property type="nucleotide sequence ID" value="NZ_CP071060.1"/>
</dbReference>
<dbReference type="Gene3D" id="1.10.10.60">
    <property type="entry name" value="Homeodomain-like"/>
    <property type="match status" value="1"/>
</dbReference>
<gene>
    <name evidence="5" type="ORF">JY500_01325</name>
</gene>
<dbReference type="InterPro" id="IPR032687">
    <property type="entry name" value="AraC-type_N"/>
</dbReference>
<evidence type="ECO:0000256" key="3">
    <source>
        <dbReference type="ARBA" id="ARBA00023163"/>
    </source>
</evidence>
<dbReference type="SUPFAM" id="SSF109604">
    <property type="entry name" value="HD-domain/PDEase-like"/>
    <property type="match status" value="1"/>
</dbReference>